<sequence>MVGKKLQPVNDGGASLLLDRLLRAADAAPRCRRFTPHNIEVCGAVLDRYEQVGGPASPSLWPVEPIRLNSDGRGYRFTLTKGIIYCSPETGAHIIPVQVFPVWKDLRWEAGPMGYPITDHDGLSSNPIERMQKIQHGATVQKAVGLNVAAYGRIYHRWIKAGGVNPITNEFDWRSDRGRINVFDRGVIVWSSPADAHVIDGFPLTEWITVTLEGGRFGLPINEPYADGIGEVQKF</sequence>
<dbReference type="InterPro" id="IPR013207">
    <property type="entry name" value="LGFP"/>
</dbReference>
<dbReference type="RefSeq" id="WP_248167576.1">
    <property type="nucleotide sequence ID" value="NZ_JALNJA010000002.1"/>
</dbReference>
<accession>A0A9Q4GIL1</accession>
<name>A0A9Q4GIL1_9CORY</name>
<dbReference type="Proteomes" id="UP001071478">
    <property type="component" value="Unassembled WGS sequence"/>
</dbReference>
<keyword evidence="4" id="KW-1185">Reference proteome</keyword>
<dbReference type="Proteomes" id="UP001081709">
    <property type="component" value="Unassembled WGS sequence"/>
</dbReference>
<gene>
    <name evidence="1" type="ORF">OS125_07960</name>
    <name evidence="2" type="ORF">OS129_05840</name>
</gene>
<evidence type="ECO:0000313" key="2">
    <source>
        <dbReference type="EMBL" id="MCX7468396.1"/>
    </source>
</evidence>
<dbReference type="EMBL" id="JAPMKU010000002">
    <property type="protein sequence ID" value="MCX7468396.1"/>
    <property type="molecule type" value="Genomic_DNA"/>
</dbReference>
<evidence type="ECO:0000313" key="3">
    <source>
        <dbReference type="Proteomes" id="UP001071478"/>
    </source>
</evidence>
<protein>
    <submittedName>
        <fullName evidence="2">Uncharacterized protein</fullName>
    </submittedName>
</protein>
<comment type="caution">
    <text evidence="2">The sequence shown here is derived from an EMBL/GenBank/DDBJ whole genome shotgun (WGS) entry which is preliminary data.</text>
</comment>
<reference evidence="2" key="1">
    <citation type="submission" date="2022-11" db="EMBL/GenBank/DDBJ databases">
        <title>Corynebacterium sp. isolated from Penguins.</title>
        <authorList>
            <person name="Sedlar K."/>
            <person name="Svec P."/>
        </authorList>
    </citation>
    <scope>NUCLEOTIDE SEQUENCE</scope>
    <source>
        <strain evidence="1">P7003</strain>
        <strain evidence="2">P7374</strain>
    </source>
</reference>
<proteinExistence type="predicted"/>
<dbReference type="AlphaFoldDB" id="A0A9Q4GIL1"/>
<evidence type="ECO:0000313" key="1">
    <source>
        <dbReference type="EMBL" id="MCX7445179.1"/>
    </source>
</evidence>
<evidence type="ECO:0000313" key="4">
    <source>
        <dbReference type="Proteomes" id="UP001081709"/>
    </source>
</evidence>
<organism evidence="2 3">
    <name type="scientific">Corynebacterium pygosceleis</name>
    <dbReference type="NCBI Taxonomy" id="2800406"/>
    <lineage>
        <taxon>Bacteria</taxon>
        <taxon>Bacillati</taxon>
        <taxon>Actinomycetota</taxon>
        <taxon>Actinomycetes</taxon>
        <taxon>Mycobacteriales</taxon>
        <taxon>Corynebacteriaceae</taxon>
        <taxon>Corynebacterium</taxon>
    </lineage>
</organism>
<dbReference type="EMBL" id="JAPMKV010000004">
    <property type="protein sequence ID" value="MCX7445179.1"/>
    <property type="molecule type" value="Genomic_DNA"/>
</dbReference>
<dbReference type="Pfam" id="PF08310">
    <property type="entry name" value="LGFP"/>
    <property type="match status" value="2"/>
</dbReference>